<feature type="domain" description="PHD-type" evidence="14">
    <location>
        <begin position="143"/>
        <end position="197"/>
    </location>
</feature>
<evidence type="ECO:0000313" key="17">
    <source>
        <dbReference type="EMBL" id="KAL0954610.1"/>
    </source>
</evidence>
<feature type="domain" description="MYST-type HAT" evidence="16">
    <location>
        <begin position="671"/>
        <end position="1006"/>
    </location>
</feature>
<dbReference type="SUPFAM" id="SSF57903">
    <property type="entry name" value="FYVE/PHD zinc finger"/>
    <property type="match status" value="2"/>
</dbReference>
<feature type="compositionally biased region" description="Low complexity" evidence="13">
    <location>
        <begin position="1164"/>
        <end position="1179"/>
    </location>
</feature>
<feature type="compositionally biased region" description="Acidic residues" evidence="13">
    <location>
        <begin position="439"/>
        <end position="450"/>
    </location>
</feature>
<keyword evidence="8" id="KW-0156">Chromatin regulator</keyword>
<evidence type="ECO:0000256" key="8">
    <source>
        <dbReference type="ARBA" id="ARBA00022853"/>
    </source>
</evidence>
<dbReference type="Pfam" id="PF17772">
    <property type="entry name" value="zf-MYST"/>
    <property type="match status" value="1"/>
</dbReference>
<evidence type="ECO:0000256" key="13">
    <source>
        <dbReference type="SAM" id="MobiDB-lite"/>
    </source>
</evidence>
<feature type="compositionally biased region" description="Pro residues" evidence="13">
    <location>
        <begin position="111"/>
        <end position="131"/>
    </location>
</feature>
<feature type="compositionally biased region" description="Basic residues" evidence="13">
    <location>
        <begin position="513"/>
        <end position="524"/>
    </location>
</feature>
<keyword evidence="10 12" id="KW-0539">Nucleus</keyword>
<dbReference type="Gene3D" id="3.30.60.60">
    <property type="entry name" value="N-acetyl transferase-like"/>
    <property type="match status" value="1"/>
</dbReference>
<evidence type="ECO:0000259" key="14">
    <source>
        <dbReference type="PROSITE" id="PS50016"/>
    </source>
</evidence>
<evidence type="ECO:0000313" key="18">
    <source>
        <dbReference type="Proteomes" id="UP001556367"/>
    </source>
</evidence>
<dbReference type="EMBL" id="JASNQZ010000007">
    <property type="protein sequence ID" value="KAL0954610.1"/>
    <property type="molecule type" value="Genomic_DNA"/>
</dbReference>
<evidence type="ECO:0000256" key="7">
    <source>
        <dbReference type="ARBA" id="ARBA00022833"/>
    </source>
</evidence>
<keyword evidence="9" id="KW-0007">Acetylation</keyword>
<evidence type="ECO:0000256" key="9">
    <source>
        <dbReference type="ARBA" id="ARBA00022990"/>
    </source>
</evidence>
<keyword evidence="6 11" id="KW-0863">Zinc-finger</keyword>
<keyword evidence="7" id="KW-0862">Zinc</keyword>
<organism evidence="17 18">
    <name type="scientific">Hohenbuehelia grisea</name>
    <dbReference type="NCBI Taxonomy" id="104357"/>
    <lineage>
        <taxon>Eukaryota</taxon>
        <taxon>Fungi</taxon>
        <taxon>Dikarya</taxon>
        <taxon>Basidiomycota</taxon>
        <taxon>Agaricomycotina</taxon>
        <taxon>Agaricomycetes</taxon>
        <taxon>Agaricomycetidae</taxon>
        <taxon>Agaricales</taxon>
        <taxon>Pleurotineae</taxon>
        <taxon>Pleurotaceae</taxon>
        <taxon>Hohenbuehelia</taxon>
    </lineage>
</organism>
<evidence type="ECO:0000259" key="15">
    <source>
        <dbReference type="PROSITE" id="PS50089"/>
    </source>
</evidence>
<dbReference type="PROSITE" id="PS51726">
    <property type="entry name" value="MYST_HAT"/>
    <property type="match status" value="1"/>
</dbReference>
<dbReference type="Gene3D" id="3.30.40.10">
    <property type="entry name" value="Zinc/RING finger domain, C3HC4 (zinc finger)"/>
    <property type="match status" value="1"/>
</dbReference>
<dbReference type="Pfam" id="PF00628">
    <property type="entry name" value="PHD"/>
    <property type="match status" value="1"/>
</dbReference>
<feature type="compositionally biased region" description="Polar residues" evidence="13">
    <location>
        <begin position="15"/>
        <end position="25"/>
    </location>
</feature>
<evidence type="ECO:0000256" key="6">
    <source>
        <dbReference type="ARBA" id="ARBA00022771"/>
    </source>
</evidence>
<feature type="region of interest" description="Disordered" evidence="13">
    <location>
        <begin position="592"/>
        <end position="669"/>
    </location>
</feature>
<feature type="compositionally biased region" description="Low complexity" evidence="13">
    <location>
        <begin position="1102"/>
        <end position="1116"/>
    </location>
</feature>
<feature type="compositionally biased region" description="Basic and acidic residues" evidence="13">
    <location>
        <begin position="549"/>
        <end position="559"/>
    </location>
</feature>
<feature type="compositionally biased region" description="Basic residues" evidence="13">
    <location>
        <begin position="414"/>
        <end position="424"/>
    </location>
</feature>
<feature type="compositionally biased region" description="Pro residues" evidence="13">
    <location>
        <begin position="600"/>
        <end position="619"/>
    </location>
</feature>
<dbReference type="InterPro" id="IPR040706">
    <property type="entry name" value="Zf-MYST"/>
</dbReference>
<feature type="compositionally biased region" description="Basic residues" evidence="13">
    <location>
        <begin position="1229"/>
        <end position="1247"/>
    </location>
</feature>
<dbReference type="PROSITE" id="PS50016">
    <property type="entry name" value="ZF_PHD_2"/>
    <property type="match status" value="2"/>
</dbReference>
<feature type="region of interest" description="Disordered" evidence="13">
    <location>
        <begin position="1083"/>
        <end position="1274"/>
    </location>
</feature>
<feature type="compositionally biased region" description="Acidic residues" evidence="13">
    <location>
        <begin position="457"/>
        <end position="479"/>
    </location>
</feature>
<feature type="region of interest" description="Disordered" evidence="13">
    <location>
        <begin position="1032"/>
        <end position="1060"/>
    </location>
</feature>
<feature type="compositionally biased region" description="Basic and acidic residues" evidence="13">
    <location>
        <begin position="425"/>
        <end position="438"/>
    </location>
</feature>
<feature type="region of interest" description="Disordered" evidence="13">
    <location>
        <begin position="1"/>
        <end position="32"/>
    </location>
</feature>
<evidence type="ECO:0000256" key="2">
    <source>
        <dbReference type="ARBA" id="ARBA00010107"/>
    </source>
</evidence>
<comment type="catalytic activity">
    <reaction evidence="12">
        <text>L-lysyl-[protein] + acetyl-CoA = N(6)-acetyl-L-lysyl-[protein] + CoA + H(+)</text>
        <dbReference type="Rhea" id="RHEA:45948"/>
        <dbReference type="Rhea" id="RHEA-COMP:9752"/>
        <dbReference type="Rhea" id="RHEA-COMP:10731"/>
        <dbReference type="ChEBI" id="CHEBI:15378"/>
        <dbReference type="ChEBI" id="CHEBI:29969"/>
        <dbReference type="ChEBI" id="CHEBI:57287"/>
        <dbReference type="ChEBI" id="CHEBI:57288"/>
        <dbReference type="ChEBI" id="CHEBI:61930"/>
        <dbReference type="EC" id="2.3.1.48"/>
    </reaction>
</comment>
<gene>
    <name evidence="17" type="ORF">HGRIS_003570</name>
</gene>
<keyword evidence="4" id="KW-0808">Transferase</keyword>
<dbReference type="Gene3D" id="3.40.630.30">
    <property type="match status" value="1"/>
</dbReference>
<evidence type="ECO:0000256" key="11">
    <source>
        <dbReference type="PROSITE-ProRule" id="PRU00175"/>
    </source>
</evidence>
<name>A0ABR3JHJ5_9AGAR</name>
<dbReference type="SMART" id="SM00249">
    <property type="entry name" value="PHD"/>
    <property type="match status" value="2"/>
</dbReference>
<sequence>MNLAYTSTPPPLAQFHNQPTASQPDQIPIDPALVLPQIDPAILADQNGVSSPSQLAPQPQFPYYSGQHLQHPEHAQQPEQAYAYQQSSPLPSHRFDSEPRQYSQGPQGDPFAPPPPSHYIPLEPEPAPVPTKPTRRKRRHPHPDHCATCDGDNSRNKQDIPEEMVTCVECSRNEHPSCLSLEFPPYLPWRCTECKICEICKDKGDDAKIMFCDHCDRGWHRDCLTPPLDETPQGKWHCPECPPVGAMPPMDIATGHPPFTVDHNGQHHPQHPPPFPMHNPVQPFPYPDQVDSPHPGAFAPHLPQHMYPGRLPPPPPNGVYQTPGMPNGTVAHEPIAEYAMMAEVPRASSVASSSRSGLRGIGRPRKSTAKGKAKAREAANLFTDEEDGGGNMNGKGSGQELNNNAETPSPGTRRINRSSGRKLRAVKEELVSDGHVDGADDEGSAGEEDIEGRQGDEGESQDDEADGEGEDEEPAEEEPNTPRPTKRIKLSHKSRSSKSRSKAALKVNATPKSRSKARPIRQPKHPPNQPSSPTPERPLPRVRLRLTVKGKERDTDAEQPKGLFDDLLAEADRDVTRTNILESDKAKFERSRLIAEEKLAPPPRPPSPDEVDPPIPGPSRPLRSSHHHHLHPPISTSHSFATLPTPAGASASPVPSTPGGADPNHTHASSGSILRIQTIRFGPWDIQTWFDAPFPEEYASIPDGRLWICEFCLKYMKSRFGAQRHKLKCKVRHPPGDEIYRDGVVSIFEVDGRKNKIYCQNLCLLSKMFLDHKSLFYDVEPFLFYVVTVTDDLGAHFVGYFSKEKRCSKDYNLSCIMTLPVRQRQGWGNLLIDFSYLLSKKEQRAGSPEKPLSGLGALGYRNYWTLAVMRFLATAPEMDHDLRLEDISTGTSMTIEDICNTLNHLNLLTLRETTPPTPARARPSPGQSIKFVKGRKNGIARRALQRTQTQDSSAGAHDDANGNKGPFVAPKSYAITWDREAAMEHMRVWEAKGYVTLKPEKLKWTPFLVGREPKVGLGVADGSVLEVGAHQAEPVAGGAGQDRRSDEPSAAPMPDLFSPELIPAKDSLDLQAVSEALPSPTSLVLELPTTTPAPTRSLRNRSQPSPVVAPSTPASVLRPRRAGMITRTASRGPKADDVVMEEASPLTRKSTQRRGRPAQPSTPSPVSLRPRVSSPLEQQQQEEDDEALAARLSLEEQRPMRALRSRQNSSQITPQVQSVQIVQTLKQKPVVRKASSRRSASPRKRRRVESSPEEDAERSRSSDEVPMQVDTPQQVVALSASPLPDAVMNGVHDRARVVSRESNAPSGSPFDESKLLELVAAAECMQKLPITDEHRAPAESREETPPPPPPVMVCGDGEGMMVDDEGLSDADADADADADGEYEEDAEGEPDTEEVFLM</sequence>
<evidence type="ECO:0000256" key="5">
    <source>
        <dbReference type="ARBA" id="ARBA00022723"/>
    </source>
</evidence>
<feature type="compositionally biased region" description="Polar residues" evidence="13">
    <location>
        <begin position="399"/>
        <end position="410"/>
    </location>
</feature>
<dbReference type="PANTHER" id="PTHR10615:SF161">
    <property type="entry name" value="HISTONE ACETYLTRANSFERASE KAT7"/>
    <property type="match status" value="1"/>
</dbReference>
<dbReference type="Gene3D" id="1.10.10.10">
    <property type="entry name" value="Winged helix-like DNA-binding domain superfamily/Winged helix DNA-binding domain"/>
    <property type="match status" value="1"/>
</dbReference>
<dbReference type="InterPro" id="IPR002717">
    <property type="entry name" value="HAT_MYST-type"/>
</dbReference>
<keyword evidence="18" id="KW-1185">Reference proteome</keyword>
<dbReference type="Proteomes" id="UP001556367">
    <property type="component" value="Unassembled WGS sequence"/>
</dbReference>
<keyword evidence="5" id="KW-0479">Metal-binding</keyword>
<evidence type="ECO:0000256" key="1">
    <source>
        <dbReference type="ARBA" id="ARBA00004123"/>
    </source>
</evidence>
<dbReference type="InterPro" id="IPR036388">
    <property type="entry name" value="WH-like_DNA-bd_sf"/>
</dbReference>
<dbReference type="InterPro" id="IPR013083">
    <property type="entry name" value="Znf_RING/FYVE/PHD"/>
</dbReference>
<feature type="compositionally biased region" description="Basic and acidic residues" evidence="13">
    <location>
        <begin position="1330"/>
        <end position="1344"/>
    </location>
</feature>
<feature type="compositionally biased region" description="Basic residues" evidence="13">
    <location>
        <begin position="484"/>
        <end position="503"/>
    </location>
</feature>
<comment type="similarity">
    <text evidence="2 12">Belongs to the MYST (SAS/MOZ) family.</text>
</comment>
<accession>A0ABR3JHJ5</accession>
<feature type="region of interest" description="Disordered" evidence="13">
    <location>
        <begin position="1330"/>
        <end position="1398"/>
    </location>
</feature>
<feature type="domain" description="PHD-type" evidence="14">
    <location>
        <begin position="194"/>
        <end position="244"/>
    </location>
</feature>
<dbReference type="PANTHER" id="PTHR10615">
    <property type="entry name" value="HISTONE ACETYLTRANSFERASE"/>
    <property type="match status" value="1"/>
</dbReference>
<dbReference type="EC" id="2.3.1.48" evidence="3 12"/>
<evidence type="ECO:0000256" key="10">
    <source>
        <dbReference type="ARBA" id="ARBA00023242"/>
    </source>
</evidence>
<feature type="compositionally biased region" description="Basic residues" evidence="13">
    <location>
        <begin position="362"/>
        <end position="373"/>
    </location>
</feature>
<dbReference type="InterPro" id="IPR016181">
    <property type="entry name" value="Acyl_CoA_acyltransferase"/>
</dbReference>
<feature type="compositionally biased region" description="Low complexity" evidence="13">
    <location>
        <begin position="77"/>
        <end position="86"/>
    </location>
</feature>
<comment type="subcellular location">
    <subcellularLocation>
        <location evidence="1 12">Nucleus</location>
    </subcellularLocation>
</comment>
<feature type="region of interest" description="Disordered" evidence="13">
    <location>
        <begin position="44"/>
        <end position="157"/>
    </location>
</feature>
<dbReference type="InterPro" id="IPR001965">
    <property type="entry name" value="Znf_PHD"/>
</dbReference>
<feature type="domain" description="RING-type" evidence="15">
    <location>
        <begin position="197"/>
        <end position="241"/>
    </location>
</feature>
<comment type="caution">
    <text evidence="17">The sequence shown here is derived from an EMBL/GenBank/DDBJ whole genome shotgun (WGS) entry which is preliminary data.</text>
</comment>
<dbReference type="InterPro" id="IPR001841">
    <property type="entry name" value="Znf_RING"/>
</dbReference>
<dbReference type="InterPro" id="IPR019787">
    <property type="entry name" value="Znf_PHD-finger"/>
</dbReference>
<protein>
    <recommendedName>
        <fullName evidence="3 12">Histone acetyltransferase</fullName>
        <ecNumber evidence="3 12">2.3.1.48</ecNumber>
    </recommendedName>
</protein>
<feature type="compositionally biased region" description="Basic and acidic residues" evidence="13">
    <location>
        <begin position="143"/>
        <end position="157"/>
    </location>
</feature>
<reference evidence="18" key="1">
    <citation type="submission" date="2024-06" db="EMBL/GenBank/DDBJ databases">
        <title>Multi-omics analyses provide insights into the biosynthesis of the anticancer antibiotic pleurotin in Hohenbuehelia grisea.</title>
        <authorList>
            <person name="Weaver J.A."/>
            <person name="Alberti F."/>
        </authorList>
    </citation>
    <scope>NUCLEOTIDE SEQUENCE [LARGE SCALE GENOMIC DNA]</scope>
    <source>
        <strain evidence="18">T-177</strain>
    </source>
</reference>
<evidence type="ECO:0000256" key="12">
    <source>
        <dbReference type="RuleBase" id="RU361211"/>
    </source>
</evidence>
<dbReference type="InterPro" id="IPR011011">
    <property type="entry name" value="Znf_FYVE_PHD"/>
</dbReference>
<dbReference type="PROSITE" id="PS50089">
    <property type="entry name" value="ZF_RING_2"/>
    <property type="match status" value="1"/>
</dbReference>
<evidence type="ECO:0000256" key="3">
    <source>
        <dbReference type="ARBA" id="ARBA00013184"/>
    </source>
</evidence>
<feature type="compositionally biased region" description="Acidic residues" evidence="13">
    <location>
        <begin position="1361"/>
        <end position="1398"/>
    </location>
</feature>
<dbReference type="SUPFAM" id="SSF55729">
    <property type="entry name" value="Acyl-CoA N-acyltransferases (Nat)"/>
    <property type="match status" value="1"/>
</dbReference>
<feature type="compositionally biased region" description="Basic residues" evidence="13">
    <location>
        <begin position="133"/>
        <end position="142"/>
    </location>
</feature>
<proteinExistence type="inferred from homology"/>
<feature type="compositionally biased region" description="Polar residues" evidence="13">
    <location>
        <begin position="1205"/>
        <end position="1226"/>
    </location>
</feature>
<dbReference type="InterPro" id="IPR050603">
    <property type="entry name" value="MYST_HAT"/>
</dbReference>
<feature type="region of interest" description="Disordered" evidence="13">
    <location>
        <begin position="944"/>
        <end position="969"/>
    </location>
</feature>
<feature type="region of interest" description="Disordered" evidence="13">
    <location>
        <begin position="348"/>
        <end position="578"/>
    </location>
</feature>
<feature type="compositionally biased region" description="Pro residues" evidence="13">
    <location>
        <begin position="525"/>
        <end position="537"/>
    </location>
</feature>
<evidence type="ECO:0000259" key="16">
    <source>
        <dbReference type="PROSITE" id="PS51726"/>
    </source>
</evidence>
<feature type="compositionally biased region" description="Polar residues" evidence="13">
    <location>
        <begin position="47"/>
        <end position="57"/>
    </location>
</feature>
<evidence type="ECO:0000256" key="4">
    <source>
        <dbReference type="ARBA" id="ARBA00022679"/>
    </source>
</evidence>
<feature type="compositionally biased region" description="Low complexity" evidence="13">
    <location>
        <begin position="348"/>
        <end position="358"/>
    </location>
</feature>
<dbReference type="Pfam" id="PF01853">
    <property type="entry name" value="MOZ_SAS"/>
    <property type="match status" value="1"/>
</dbReference>